<gene>
    <name evidence="1" type="ORF">FOY51_06150</name>
</gene>
<dbReference type="Proteomes" id="UP000322244">
    <property type="component" value="Unassembled WGS sequence"/>
</dbReference>
<evidence type="ECO:0000313" key="1">
    <source>
        <dbReference type="EMBL" id="KAA0024131.1"/>
    </source>
</evidence>
<proteinExistence type="predicted"/>
<dbReference type="InterPro" id="IPR014917">
    <property type="entry name" value="DUF1800"/>
</dbReference>
<protein>
    <submittedName>
        <fullName evidence="1">DUF1800 domain-containing protein</fullName>
    </submittedName>
</protein>
<dbReference type="RefSeq" id="WP_149429291.1">
    <property type="nucleotide sequence ID" value="NZ_VLNY01000002.1"/>
</dbReference>
<name>A0A5A7SIS4_9NOCA</name>
<dbReference type="EMBL" id="VLNY01000002">
    <property type="protein sequence ID" value="KAA0024131.1"/>
    <property type="molecule type" value="Genomic_DNA"/>
</dbReference>
<evidence type="ECO:0000313" key="2">
    <source>
        <dbReference type="Proteomes" id="UP000322244"/>
    </source>
</evidence>
<dbReference type="AlphaFoldDB" id="A0A5A7SIS4"/>
<comment type="caution">
    <text evidence="1">The sequence shown here is derived from an EMBL/GenBank/DDBJ whole genome shotgun (WGS) entry which is preliminary data.</text>
</comment>
<accession>A0A5A7SIS4</accession>
<dbReference type="OrthoDB" id="9772295at2"/>
<sequence length="437" mass="46921">MAQSTEWNAAARVLRRTGFGATGQQIDAVVGQGMTTYLRTALAADPNADPGAVATPRPTFDLLPRVGKNAGQDARKRFNTEQEQRLVRSTQWWFRRMAAVREPMHEKLTLLWHNHFATSAQKVRSASEMVDQNEKLRTLGRGDFHTLAYSMLTDAAMLRWLDGTQNTAAAPNENLAREFMELFGLGHGNGYTEQDVREGARALTGWTVTDNGTASLNQRRHDARTKTVLGVTGPLDASGFCDAVLGHPASAGFVTGRLWEQLASATPPSAATSGRITEAYGAQRNLSAAIVAILTDPEFTGAKSTVVLTPVEWLVGAVRALHVPLDDDTKVKNLTAVLRNLGQLPFYPPSVGGWPSGQAWLSTASADARIATAAALTKTADLEPISGTTRSDRIDATGHLLGIGAWSARSAAVLKDATNDPARLVTLALNTPEYLTA</sequence>
<organism evidence="1 2">
    <name type="scientific">Antrihabitans cavernicola</name>
    <dbReference type="NCBI Taxonomy" id="2495913"/>
    <lineage>
        <taxon>Bacteria</taxon>
        <taxon>Bacillati</taxon>
        <taxon>Actinomycetota</taxon>
        <taxon>Actinomycetes</taxon>
        <taxon>Mycobacteriales</taxon>
        <taxon>Nocardiaceae</taxon>
        <taxon>Antrihabitans</taxon>
    </lineage>
</organism>
<keyword evidence="2" id="KW-1185">Reference proteome</keyword>
<reference evidence="1 2" key="1">
    <citation type="submission" date="2019-07" db="EMBL/GenBank/DDBJ databases">
        <title>Rhodococcus cavernicolus sp. nov., isolated from a cave.</title>
        <authorList>
            <person name="Lee S.D."/>
        </authorList>
    </citation>
    <scope>NUCLEOTIDE SEQUENCE [LARGE SCALE GENOMIC DNA]</scope>
    <source>
        <strain evidence="1 2">C1-24</strain>
    </source>
</reference>
<dbReference type="Pfam" id="PF08811">
    <property type="entry name" value="DUF1800"/>
    <property type="match status" value="1"/>
</dbReference>